<reference evidence="2 3" key="1">
    <citation type="submission" date="2019-09" db="EMBL/GenBank/DDBJ databases">
        <title>Screening of Novel Bioactive Compounds from Soil-Associated.</title>
        <authorList>
            <person name="Zhao S."/>
        </authorList>
    </citation>
    <scope>NUCLEOTIDE SEQUENCE [LARGE SCALE GENOMIC DNA]</scope>
    <source>
        <strain evidence="2 3">HIT-DPA4</strain>
    </source>
</reference>
<protein>
    <submittedName>
        <fullName evidence="2">Uncharacterized protein</fullName>
    </submittedName>
</protein>
<organism evidence="2 3">
    <name type="scientific">Streptomyces luteolifulvus</name>
    <dbReference type="NCBI Taxonomy" id="2615112"/>
    <lineage>
        <taxon>Bacteria</taxon>
        <taxon>Bacillati</taxon>
        <taxon>Actinomycetota</taxon>
        <taxon>Actinomycetes</taxon>
        <taxon>Kitasatosporales</taxon>
        <taxon>Streptomycetaceae</taxon>
        <taxon>Streptomyces</taxon>
    </lineage>
</organism>
<sequence>MADRRYPLFTGGQTLTRDDLNLLRDFLDGQDQVLARAIGFGIVAGLTGTLGAPDDAGRRKLTVAHGLAVDQPGRMLMLEADSVIEDAANATGTASFDFVDPAQGGVTPVLVFFEGEPQAPQCDETGCAGHSAIRTRSATVVLAAGRLKTPQTDFATEPLLRDESPLTIDADGSVQGNFDRLRDAIRARLAAAGVTLSQPSAERLAQLTISGALLPAIRQYRAAFLNHVLFAALDLLRVLALSTPSPRDATAPGVALGWITVEAGTPTWRPEYRHDFEPPEGLSNALFGSGALDPPTLMLNRLESLVRSYAEPAVPAPQDPPKPAPDKDDFHKCPKGKKALARLRMNLGLKVDCIDLVYPPAQIRDDWRNIYLEEAPVLKGPGHGVIDPVEIDVLYDIDPLDFAQAGVFSLHPALGGKADTTRASIEQFIRDRGVRPDVLVRTQAEAHGIEGFRVQGAISLGDTLVLVKDQHGKIVEIGRVPNQQALKSAGGVLAEVGTEAKNAAASALKAEQAAGGAMSKVQILETSLTHLKSGELTEFPALGGLAQQVANMVTRSDVDVVRKDLRAEFDLKLAAQDTKVVSKVQALEDRTQDLQGDIRRTGEHVEKFQQSILDSVAKVTAVEEVNRELTRNVDKALEMVKISHQRVDDILRPRAVTPRSVEASRLNASMVDFLGTMRRSLVESAPVDRRDAVRAELAGGEEAFDELSRHIERDQPLTVSHGAELSALVESLVAAAEAARLPAGELARLRGAADALTERLRGPS</sequence>
<evidence type="ECO:0000313" key="2">
    <source>
        <dbReference type="EMBL" id="KAB1148206.1"/>
    </source>
</evidence>
<evidence type="ECO:0000313" key="3">
    <source>
        <dbReference type="Proteomes" id="UP000442707"/>
    </source>
</evidence>
<name>A0A6H9V7E0_9ACTN</name>
<proteinExistence type="predicted"/>
<evidence type="ECO:0000256" key="1">
    <source>
        <dbReference type="SAM" id="MobiDB-lite"/>
    </source>
</evidence>
<accession>A0A6H9V7E0</accession>
<comment type="caution">
    <text evidence="2">The sequence shown here is derived from an EMBL/GenBank/DDBJ whole genome shotgun (WGS) entry which is preliminary data.</text>
</comment>
<dbReference type="RefSeq" id="WP_150946664.1">
    <property type="nucleotide sequence ID" value="NZ_VZRB01000005.1"/>
</dbReference>
<dbReference type="AlphaFoldDB" id="A0A6H9V7E0"/>
<dbReference type="Proteomes" id="UP000442707">
    <property type="component" value="Unassembled WGS sequence"/>
</dbReference>
<feature type="region of interest" description="Disordered" evidence="1">
    <location>
        <begin position="311"/>
        <end position="332"/>
    </location>
</feature>
<feature type="compositionally biased region" description="Pro residues" evidence="1">
    <location>
        <begin position="314"/>
        <end position="323"/>
    </location>
</feature>
<dbReference type="EMBL" id="VZRB01000005">
    <property type="protein sequence ID" value="KAB1148206.1"/>
    <property type="molecule type" value="Genomic_DNA"/>
</dbReference>
<gene>
    <name evidence="2" type="ORF">F7R91_09905</name>
</gene>
<keyword evidence="3" id="KW-1185">Reference proteome</keyword>